<reference evidence="1 2" key="1">
    <citation type="submission" date="2020-08" db="EMBL/GenBank/DDBJ databases">
        <title>Genome public.</title>
        <authorList>
            <person name="Liu C."/>
            <person name="Sun Q."/>
        </authorList>
    </citation>
    <scope>NUCLEOTIDE SEQUENCE [LARGE SCALE GENOMIC DNA]</scope>
    <source>
        <strain evidence="1 2">New-38</strain>
    </source>
</reference>
<evidence type="ECO:0000313" key="1">
    <source>
        <dbReference type="EMBL" id="MBC5730237.1"/>
    </source>
</evidence>
<name>A0ABR7HRR9_9FIRM</name>
<dbReference type="InterPro" id="IPR007391">
    <property type="entry name" value="Vancomycin_resist_VanW"/>
</dbReference>
<evidence type="ECO:0000313" key="2">
    <source>
        <dbReference type="Proteomes" id="UP000660021"/>
    </source>
</evidence>
<dbReference type="Proteomes" id="UP000660021">
    <property type="component" value="Unassembled WGS sequence"/>
</dbReference>
<protein>
    <submittedName>
        <fullName evidence="1">VanW family protein</fullName>
    </submittedName>
</protein>
<dbReference type="EMBL" id="JACOPR010000002">
    <property type="protein sequence ID" value="MBC5730237.1"/>
    <property type="molecule type" value="Genomic_DNA"/>
</dbReference>
<dbReference type="PANTHER" id="PTHR35788">
    <property type="entry name" value="EXPORTED PROTEIN-RELATED"/>
    <property type="match status" value="1"/>
</dbReference>
<accession>A0ABR7HRR9</accession>
<gene>
    <name evidence="1" type="ORF">H8S34_05225</name>
</gene>
<dbReference type="Pfam" id="PF04294">
    <property type="entry name" value="VanW"/>
    <property type="match status" value="1"/>
</dbReference>
<proteinExistence type="predicted"/>
<dbReference type="RefSeq" id="WP_186963228.1">
    <property type="nucleotide sequence ID" value="NZ_JACOPR010000002.1"/>
</dbReference>
<comment type="caution">
    <text evidence="1">The sequence shown here is derived from an EMBL/GenBank/DDBJ whole genome shotgun (WGS) entry which is preliminary data.</text>
</comment>
<dbReference type="PANTHER" id="PTHR35788:SF1">
    <property type="entry name" value="EXPORTED PROTEIN"/>
    <property type="match status" value="1"/>
</dbReference>
<organism evidence="1 2">
    <name type="scientific">Pseudoflavonifractor hominis</name>
    <dbReference type="NCBI Taxonomy" id="2763059"/>
    <lineage>
        <taxon>Bacteria</taxon>
        <taxon>Bacillati</taxon>
        <taxon>Bacillota</taxon>
        <taxon>Clostridia</taxon>
        <taxon>Eubacteriales</taxon>
        <taxon>Oscillospiraceae</taxon>
        <taxon>Pseudoflavonifractor</taxon>
    </lineage>
</organism>
<dbReference type="InterPro" id="IPR052913">
    <property type="entry name" value="Glycopeptide_resist_protein"/>
</dbReference>
<keyword evidence="2" id="KW-1185">Reference proteome</keyword>
<sequence length="274" mass="31479">MGQRKLFCQWGPVCYRISLKKEALRRRLWDWRERTAFARTRQVESLPVVVKGHRSPILRPLHGVDMALQENKRQNLALAAPCVDGICVEPGQVFSFWALVGPPTARRGYREGLTIGGGRFYTGVGGGLCQLANLIHYLVLNSPLTVRELHHHSDALFPDARRRVPFGTGTSIFYPHVDYRFRNDTDQTVQLRVWLEGDDLCGELRAGHPFLRRYRLREEGAGYVREGEDWFRVSQVYREVLDRATGEVVGRELVLDNHSRVMYDPALIPQEEKV</sequence>